<feature type="region of interest" description="Disordered" evidence="2">
    <location>
        <begin position="102"/>
        <end position="250"/>
    </location>
</feature>
<dbReference type="GO" id="GO:0008270">
    <property type="term" value="F:zinc ion binding"/>
    <property type="evidence" value="ECO:0007669"/>
    <property type="project" value="UniProtKB-KW"/>
</dbReference>
<feature type="compositionally biased region" description="Basic and acidic residues" evidence="2">
    <location>
        <begin position="125"/>
        <end position="142"/>
    </location>
</feature>
<evidence type="ECO:0000313" key="5">
    <source>
        <dbReference type="Proteomes" id="UP000799753"/>
    </source>
</evidence>
<dbReference type="SUPFAM" id="SSF57850">
    <property type="entry name" value="RING/U-box"/>
    <property type="match status" value="1"/>
</dbReference>
<dbReference type="Gene3D" id="3.30.40.10">
    <property type="entry name" value="Zinc/RING finger domain, C3HC4 (zinc finger)"/>
    <property type="match status" value="1"/>
</dbReference>
<dbReference type="Proteomes" id="UP000799753">
    <property type="component" value="Unassembled WGS sequence"/>
</dbReference>
<gene>
    <name evidence="4" type="ORF">P280DRAFT_548095</name>
</gene>
<evidence type="ECO:0000313" key="4">
    <source>
        <dbReference type="EMBL" id="KAF2642652.1"/>
    </source>
</evidence>
<feature type="compositionally biased region" description="Basic and acidic residues" evidence="2">
    <location>
        <begin position="214"/>
        <end position="243"/>
    </location>
</feature>
<dbReference type="PANTHER" id="PTHR46563">
    <property type="entry name" value="RING-TYPE DOMAIN-CONTAINING PROTEIN"/>
    <property type="match status" value="1"/>
</dbReference>
<keyword evidence="1" id="KW-0479">Metal-binding</keyword>
<proteinExistence type="predicted"/>
<dbReference type="PROSITE" id="PS50089">
    <property type="entry name" value="ZF_RING_2"/>
    <property type="match status" value="1"/>
</dbReference>
<keyword evidence="1" id="KW-0863">Zinc-finger</keyword>
<dbReference type="AlphaFoldDB" id="A0A6A6S638"/>
<feature type="domain" description="RING-type" evidence="3">
    <location>
        <begin position="271"/>
        <end position="294"/>
    </location>
</feature>
<accession>A0A6A6S638</accession>
<feature type="compositionally biased region" description="Acidic residues" evidence="2">
    <location>
        <begin position="201"/>
        <end position="213"/>
    </location>
</feature>
<name>A0A6A6S638_9PLEO</name>
<dbReference type="InterPro" id="IPR001841">
    <property type="entry name" value="Znf_RING"/>
</dbReference>
<dbReference type="PANTHER" id="PTHR46563:SF4">
    <property type="entry name" value="ASPARTYL_ASPARAGINYL BETA-HYDROXYLASE ISOFORM X1"/>
    <property type="match status" value="1"/>
</dbReference>
<reference evidence="4" key="1">
    <citation type="journal article" date="2020" name="Stud. Mycol.">
        <title>101 Dothideomycetes genomes: a test case for predicting lifestyles and emergence of pathogens.</title>
        <authorList>
            <person name="Haridas S."/>
            <person name="Albert R."/>
            <person name="Binder M."/>
            <person name="Bloem J."/>
            <person name="Labutti K."/>
            <person name="Salamov A."/>
            <person name="Andreopoulos B."/>
            <person name="Baker S."/>
            <person name="Barry K."/>
            <person name="Bills G."/>
            <person name="Bluhm B."/>
            <person name="Cannon C."/>
            <person name="Castanera R."/>
            <person name="Culley D."/>
            <person name="Daum C."/>
            <person name="Ezra D."/>
            <person name="Gonzalez J."/>
            <person name="Henrissat B."/>
            <person name="Kuo A."/>
            <person name="Liang C."/>
            <person name="Lipzen A."/>
            <person name="Lutzoni F."/>
            <person name="Magnuson J."/>
            <person name="Mondo S."/>
            <person name="Nolan M."/>
            <person name="Ohm R."/>
            <person name="Pangilinan J."/>
            <person name="Park H.-J."/>
            <person name="Ramirez L."/>
            <person name="Alfaro M."/>
            <person name="Sun H."/>
            <person name="Tritt A."/>
            <person name="Yoshinaga Y."/>
            <person name="Zwiers L.-H."/>
            <person name="Turgeon B."/>
            <person name="Goodwin S."/>
            <person name="Spatafora J."/>
            <person name="Crous P."/>
            <person name="Grigoriev I."/>
        </authorList>
    </citation>
    <scope>NUCLEOTIDE SEQUENCE</scope>
    <source>
        <strain evidence="4">CBS 473.64</strain>
    </source>
</reference>
<dbReference type="OrthoDB" id="3657150at2759"/>
<keyword evidence="5" id="KW-1185">Reference proteome</keyword>
<evidence type="ECO:0000256" key="2">
    <source>
        <dbReference type="SAM" id="MobiDB-lite"/>
    </source>
</evidence>
<evidence type="ECO:0000259" key="3">
    <source>
        <dbReference type="PROSITE" id="PS50089"/>
    </source>
</evidence>
<keyword evidence="1" id="KW-0862">Zinc</keyword>
<dbReference type="EMBL" id="MU006781">
    <property type="protein sequence ID" value="KAF2642652.1"/>
    <property type="molecule type" value="Genomic_DNA"/>
</dbReference>
<sequence length="414" mass="49937">MSLYTTKQNFLLYGSMLFYLPSTFTRCPICYEPIITAQSLRHRWVKRFFRNSGDPEREPWIKILQLMNEEVEEEEGGWWYEQAYDGYEIPEEEEYVSIWEEGEQEEGEQAEGEQAEGEQEEGEQEEVKQEEVKQEEVKQEEVKQEEEEVKQEEVKQEEVKQEEGGQEEVKQEGEQAEVRQEEVKQEKEEQEKEEQEKGEQEKEEQEKEEQEKEEQEKEEHEKEEHEKEEQEKEEHEKEEHEKEEWEQEEKEWIQEEWEDVLYHTAIKIKSCNHIFGQECLLRWLEEENTCPMCRHQLFKVQVSPNVIDFGSYHFERDPNLEGDGIYQTIEEIIRVIESNRDPVAMHEWAMLTHIQRCSVRWETSRVRVGENANVSGWSDMMWWQHLRLVQEDIDFESALERAAEAMAESLGIEL</sequence>
<feature type="compositionally biased region" description="Acidic residues" evidence="2">
    <location>
        <begin position="102"/>
        <end position="124"/>
    </location>
</feature>
<organism evidence="4 5">
    <name type="scientific">Massarina eburnea CBS 473.64</name>
    <dbReference type="NCBI Taxonomy" id="1395130"/>
    <lineage>
        <taxon>Eukaryota</taxon>
        <taxon>Fungi</taxon>
        <taxon>Dikarya</taxon>
        <taxon>Ascomycota</taxon>
        <taxon>Pezizomycotina</taxon>
        <taxon>Dothideomycetes</taxon>
        <taxon>Pleosporomycetidae</taxon>
        <taxon>Pleosporales</taxon>
        <taxon>Massarineae</taxon>
        <taxon>Massarinaceae</taxon>
        <taxon>Massarina</taxon>
    </lineage>
</organism>
<feature type="compositionally biased region" description="Basic and acidic residues" evidence="2">
    <location>
        <begin position="151"/>
        <end position="200"/>
    </location>
</feature>
<protein>
    <recommendedName>
        <fullName evidence="3">RING-type domain-containing protein</fullName>
    </recommendedName>
</protein>
<dbReference type="InterPro" id="IPR013083">
    <property type="entry name" value="Znf_RING/FYVE/PHD"/>
</dbReference>
<evidence type="ECO:0000256" key="1">
    <source>
        <dbReference type="PROSITE-ProRule" id="PRU00175"/>
    </source>
</evidence>
<dbReference type="Pfam" id="PF13639">
    <property type="entry name" value="zf-RING_2"/>
    <property type="match status" value="1"/>
</dbReference>